<dbReference type="InterPro" id="IPR011123">
    <property type="entry name" value="Y_Y_Y"/>
</dbReference>
<gene>
    <name evidence="11" type="ORF">GCM10023091_03920</name>
</gene>
<dbReference type="SUPFAM" id="SSF75011">
    <property type="entry name" value="3-carboxy-cis,cis-mucoante lactonizing enzyme"/>
    <property type="match status" value="1"/>
</dbReference>
<evidence type="ECO:0000259" key="10">
    <source>
        <dbReference type="PROSITE" id="PS50109"/>
    </source>
</evidence>
<dbReference type="Pfam" id="PF07495">
    <property type="entry name" value="Y_Y_Y"/>
    <property type="match status" value="1"/>
</dbReference>
<dbReference type="SUPFAM" id="SSF55874">
    <property type="entry name" value="ATPase domain of HSP90 chaperone/DNA topoisomerase II/histidine kinase"/>
    <property type="match status" value="1"/>
</dbReference>
<evidence type="ECO:0000256" key="1">
    <source>
        <dbReference type="ARBA" id="ARBA00000085"/>
    </source>
</evidence>
<keyword evidence="4" id="KW-0808">Transferase</keyword>
<dbReference type="CDD" id="cd16917">
    <property type="entry name" value="HATPase_UhpB-NarQ-NarX-like"/>
    <property type="match status" value="1"/>
</dbReference>
<dbReference type="InterPro" id="IPR011712">
    <property type="entry name" value="Sig_transdc_His_kin_sub3_dim/P"/>
</dbReference>
<keyword evidence="6" id="KW-0418">Kinase</keyword>
<dbReference type="InterPro" id="IPR050482">
    <property type="entry name" value="Sensor_HK_TwoCompSys"/>
</dbReference>
<keyword evidence="9" id="KW-1133">Transmembrane helix</keyword>
<evidence type="ECO:0000313" key="12">
    <source>
        <dbReference type="Proteomes" id="UP001501508"/>
    </source>
</evidence>
<dbReference type="InterPro" id="IPR013783">
    <property type="entry name" value="Ig-like_fold"/>
</dbReference>
<protein>
    <recommendedName>
        <fullName evidence="2">histidine kinase</fullName>
        <ecNumber evidence="2">2.7.13.3</ecNumber>
    </recommendedName>
</protein>
<feature type="domain" description="Histidine kinase" evidence="10">
    <location>
        <begin position="804"/>
        <end position="991"/>
    </location>
</feature>
<keyword evidence="3" id="KW-0597">Phosphoprotein</keyword>
<sequence>MRLYLLAFWSGLLLFASAVSGVYAQVLPPAVHFRHLDYRNGLSDPNIILLTGDTTGFLWIGTLNGLNRFDGTTCTTFQDKTIDSLNLEGNMIMGFLEAGNGNVWVGTQRGLSLHNTLYGSFKRLVFPSVNNGNYYYAYPFHVDDRGRLWANMAGGIYVYDGGEPRLLSNHTNGRSVVGQRPGEKVKWMVTNASGGGIFVHSLEGLEIVRTREYFRKAPALHVDGVTIVSDSLIWIAADRGLIGLNPHTGASEIHHFEAGVTCIYPYKNLLFVGTNGDGLKLFDPTKKKIVAHYSHQNENPGSLAGDHITKLFIDRHDNLFVSIHGKGVDYAPVKPMIFMPVPDNETAAKQGITNAINAVYQSPDGQVWCGTDASGVVVLDAALKKICARYLPGEGISRIFRFGNDELLIQSKTPEFFLYSFRTGKLRKVKIDPVFSELNHATTDPVNGKLMIGTTQGPAYLEKKGDQALHVNFLKELTGSLEWSNVSNLSFIGKDELLLQTFYTNLYLVRRVGQGFKIVKELARTPYNINRVATIGNTVYLGTTSGLYTFDPVSGRLGEKPLLTAHCTDLNRDGSGRLWINSNNGLYSYRPDTGHFDHYSESDGLQQPVFPKGTLVQLLDGRMMTGGSNGLNSFDPSAVNVRGAPVKALITDIAINDEPYYKFAAVGLKKLDLKHTSNTLTFHITPLDFDNAPHRKVTYQMIGYDNEPIETTGATEVRYARMPPGNYRFQVFAHSSLLPTVLEINIKTPFWKRTDFRFLLALAGIALALLATFVFGRWIRNRQLEKLRIMISSQEEERKRIAIDLHDDLGGRLSSLKLYIQATAKGMSEQYLETYRDTTRLLDETISELRNILFNLSPKTLDENGLEAAIRELSWNIERITTVRIETSIDTQGIHIPRSIQYSVYRICQELINNTLKHSGADRIYISLVNREDGLVFLYEDNGKGFEYDFVKKGYGLTNIQTHAQAIFSSVIIDSSIGKGAAVTLTVPRDVVEAAPGKRDANRI</sequence>
<dbReference type="Pfam" id="PF07730">
    <property type="entry name" value="HisKA_3"/>
    <property type="match status" value="1"/>
</dbReference>
<dbReference type="PANTHER" id="PTHR24421:SF10">
    <property type="entry name" value="NITRATE_NITRITE SENSOR PROTEIN NARQ"/>
    <property type="match status" value="1"/>
</dbReference>
<accession>A0ABP8LPD7</accession>
<dbReference type="InterPro" id="IPR005467">
    <property type="entry name" value="His_kinase_dom"/>
</dbReference>
<dbReference type="PANTHER" id="PTHR24421">
    <property type="entry name" value="NITRATE/NITRITE SENSOR PROTEIN NARX-RELATED"/>
    <property type="match status" value="1"/>
</dbReference>
<dbReference type="Pfam" id="PF02518">
    <property type="entry name" value="HATPase_c"/>
    <property type="match status" value="1"/>
</dbReference>
<dbReference type="EMBL" id="BAABEY010000002">
    <property type="protein sequence ID" value="GAA4432212.1"/>
    <property type="molecule type" value="Genomic_DNA"/>
</dbReference>
<dbReference type="Gene3D" id="2.60.40.10">
    <property type="entry name" value="Immunoglobulins"/>
    <property type="match status" value="1"/>
</dbReference>
<keyword evidence="9" id="KW-0812">Transmembrane</keyword>
<evidence type="ECO:0000256" key="4">
    <source>
        <dbReference type="ARBA" id="ARBA00022679"/>
    </source>
</evidence>
<dbReference type="InterPro" id="IPR011047">
    <property type="entry name" value="Quinoprotein_ADH-like_sf"/>
</dbReference>
<evidence type="ECO:0000256" key="5">
    <source>
        <dbReference type="ARBA" id="ARBA00022741"/>
    </source>
</evidence>
<evidence type="ECO:0000256" key="7">
    <source>
        <dbReference type="ARBA" id="ARBA00022840"/>
    </source>
</evidence>
<organism evidence="11 12">
    <name type="scientific">Ravibacter arvi</name>
    <dbReference type="NCBI Taxonomy" id="2051041"/>
    <lineage>
        <taxon>Bacteria</taxon>
        <taxon>Pseudomonadati</taxon>
        <taxon>Bacteroidota</taxon>
        <taxon>Cytophagia</taxon>
        <taxon>Cytophagales</taxon>
        <taxon>Spirosomataceae</taxon>
        <taxon>Ravibacter</taxon>
    </lineage>
</organism>
<comment type="caution">
    <text evidence="11">The sequence shown here is derived from an EMBL/GenBank/DDBJ whole genome shotgun (WGS) entry which is preliminary data.</text>
</comment>
<dbReference type="PROSITE" id="PS50109">
    <property type="entry name" value="HIS_KIN"/>
    <property type="match status" value="1"/>
</dbReference>
<keyword evidence="12" id="KW-1185">Reference proteome</keyword>
<dbReference type="Gene3D" id="2.130.10.10">
    <property type="entry name" value="YVTN repeat-like/Quinoprotein amine dehydrogenase"/>
    <property type="match status" value="2"/>
</dbReference>
<dbReference type="EC" id="2.7.13.3" evidence="2"/>
<keyword evidence="5" id="KW-0547">Nucleotide-binding</keyword>
<name>A0ABP8LPD7_9BACT</name>
<dbReference type="RefSeq" id="WP_345026334.1">
    <property type="nucleotide sequence ID" value="NZ_BAABEY010000002.1"/>
</dbReference>
<evidence type="ECO:0000256" key="6">
    <source>
        <dbReference type="ARBA" id="ARBA00022777"/>
    </source>
</evidence>
<evidence type="ECO:0000313" key="11">
    <source>
        <dbReference type="EMBL" id="GAA4432212.1"/>
    </source>
</evidence>
<dbReference type="Gene3D" id="1.20.5.1930">
    <property type="match status" value="1"/>
</dbReference>
<comment type="catalytic activity">
    <reaction evidence="1">
        <text>ATP + protein L-histidine = ADP + protein N-phospho-L-histidine.</text>
        <dbReference type="EC" id="2.7.13.3"/>
    </reaction>
</comment>
<dbReference type="Proteomes" id="UP001501508">
    <property type="component" value="Unassembled WGS sequence"/>
</dbReference>
<evidence type="ECO:0000256" key="3">
    <source>
        <dbReference type="ARBA" id="ARBA00022553"/>
    </source>
</evidence>
<keyword evidence="8" id="KW-0902">Two-component regulatory system</keyword>
<keyword evidence="9" id="KW-0472">Membrane</keyword>
<feature type="transmembrane region" description="Helical" evidence="9">
    <location>
        <begin position="758"/>
        <end position="779"/>
    </location>
</feature>
<proteinExistence type="predicted"/>
<dbReference type="InterPro" id="IPR003594">
    <property type="entry name" value="HATPase_dom"/>
</dbReference>
<evidence type="ECO:0000256" key="9">
    <source>
        <dbReference type="SAM" id="Phobius"/>
    </source>
</evidence>
<reference evidence="12" key="1">
    <citation type="journal article" date="2019" name="Int. J. Syst. Evol. Microbiol.">
        <title>The Global Catalogue of Microorganisms (GCM) 10K type strain sequencing project: providing services to taxonomists for standard genome sequencing and annotation.</title>
        <authorList>
            <consortium name="The Broad Institute Genomics Platform"/>
            <consortium name="The Broad Institute Genome Sequencing Center for Infectious Disease"/>
            <person name="Wu L."/>
            <person name="Ma J."/>
        </authorList>
    </citation>
    <scope>NUCLEOTIDE SEQUENCE [LARGE SCALE GENOMIC DNA]</scope>
    <source>
        <strain evidence="12">JCM 31920</strain>
    </source>
</reference>
<evidence type="ECO:0000256" key="8">
    <source>
        <dbReference type="ARBA" id="ARBA00023012"/>
    </source>
</evidence>
<dbReference type="InterPro" id="IPR036890">
    <property type="entry name" value="HATPase_C_sf"/>
</dbReference>
<dbReference type="InterPro" id="IPR015943">
    <property type="entry name" value="WD40/YVTN_repeat-like_dom_sf"/>
</dbReference>
<dbReference type="Gene3D" id="3.30.565.10">
    <property type="entry name" value="Histidine kinase-like ATPase, C-terminal domain"/>
    <property type="match status" value="1"/>
</dbReference>
<dbReference type="SUPFAM" id="SSF50998">
    <property type="entry name" value="Quinoprotein alcohol dehydrogenase-like"/>
    <property type="match status" value="1"/>
</dbReference>
<keyword evidence="7" id="KW-0067">ATP-binding</keyword>
<evidence type="ECO:0000256" key="2">
    <source>
        <dbReference type="ARBA" id="ARBA00012438"/>
    </source>
</evidence>